<evidence type="ECO:0000259" key="5">
    <source>
        <dbReference type="SMART" id="SM00082"/>
    </source>
</evidence>
<protein>
    <recommendedName>
        <fullName evidence="5">LRRCT domain-containing protein</fullName>
    </recommendedName>
</protein>
<gene>
    <name evidence="6" type="ORF">TKK_004917</name>
</gene>
<feature type="domain" description="LRRCT" evidence="5">
    <location>
        <begin position="1138"/>
        <end position="1184"/>
    </location>
</feature>
<dbReference type="PRINTS" id="PR00019">
    <property type="entry name" value="LEURICHRPT"/>
</dbReference>
<evidence type="ECO:0000256" key="4">
    <source>
        <dbReference type="SAM" id="SignalP"/>
    </source>
</evidence>
<dbReference type="SMART" id="SM00369">
    <property type="entry name" value="LRR_TYP"/>
    <property type="match status" value="29"/>
</dbReference>
<dbReference type="InterPro" id="IPR032675">
    <property type="entry name" value="LRR_dom_sf"/>
</dbReference>
<keyword evidence="1" id="KW-0433">Leucine-rich repeat</keyword>
<dbReference type="SMART" id="SM00365">
    <property type="entry name" value="LRR_SD22"/>
    <property type="match status" value="8"/>
</dbReference>
<feature type="chain" id="PRO_5044895348" description="LRRCT domain-containing protein" evidence="4">
    <location>
        <begin position="25"/>
        <end position="1242"/>
    </location>
</feature>
<dbReference type="PROSITE" id="PS51450">
    <property type="entry name" value="LRR"/>
    <property type="match status" value="14"/>
</dbReference>
<dbReference type="GO" id="GO:0071944">
    <property type="term" value="C:cell periphery"/>
    <property type="evidence" value="ECO:0007669"/>
    <property type="project" value="UniProtKB-ARBA"/>
</dbReference>
<proteinExistence type="predicted"/>
<evidence type="ECO:0000256" key="3">
    <source>
        <dbReference type="ARBA" id="ARBA00022737"/>
    </source>
</evidence>
<evidence type="ECO:0000313" key="7">
    <source>
        <dbReference type="Proteomes" id="UP001627154"/>
    </source>
</evidence>
<dbReference type="InterPro" id="IPR001611">
    <property type="entry name" value="Leu-rich_rpt"/>
</dbReference>
<dbReference type="Gene3D" id="3.80.10.10">
    <property type="entry name" value="Ribonuclease Inhibitor"/>
    <property type="match status" value="8"/>
</dbReference>
<dbReference type="Pfam" id="PF13855">
    <property type="entry name" value="LRR_8"/>
    <property type="match status" value="8"/>
</dbReference>
<sequence>MRWVTLKLSQFFFLWGSIARISYCYDVACNFNAMCLCWVQDDADYTKMDISCTAVPFARFPDVSINYVAQLDVVGSGLQVFDNEALSSASGVEALGLMSNQLLRVGDKSLLGVSSSLRSLDLSYNSLEEIPLPALRGLRKLNWLNMHSNHLTTLEGDWGYVADTLSNAFFGDNSISAVPRSFSTFAALVWLNLDNNNMADLPEGVLPPNLVTLSLNLNLFESMPRSLASLAFLNWLYMRGNDIRRLELPQFASQELEMLDVSDNSIESISFSPGNNTLRIKDLNLSGNRLRSLARDSFARVLVRRIHLSSNGMRSIDDGAFLGLEDSLEYLNLENNELGQLPAAVSSLHELAYLYLANNQIRELNNVSFAEFTSNLKALSLASNQLQVVPTNSLVGCSNLLHLNLGYNKIHKVEPGDFDWASSLEILLLRNNVLTQLKAQTFRGASKLKELSLSFNHLSDLSEETFVGLEDSLEILELSFAFSTDVFPQRALRPLSSLHWLVLDNNNFHAIEPTAFYTFQQLRYINLESNRLHYLPERIFLGDVHAELRDVKLGYNFLESIPESTFHNLTELRALDLTGNKIRSLAADSVRNCPKLVTLSLANNRISSLDSAAFVALYGLRFLHLELNKLTALDFETFADSGGSDFTLNVSYNSISQLSPGISTINLTRLDLGFNNISQLPSDVFANTPNLKIINLQNNRMTSIEPGTFALTSLDTLNLRDNRLESLRKQSFNGLNVLQQLDLSGNQLSQLTNEQFRHLRNLRVLNLSRNKLRSLTRDVFTGTRLEILDVSGNKFTVIPSTPLLDVGYTLRSIDLSENFIDHLDSTSFPTAQLTYLNLARNRIQILPDNSFVMLSKLLSLNISQNHLRANFKEVFHYLPDLRQLSLANCGLKAIPHLQMMSLNYLDLSDNYIDSIRENELQNFNTLKVLLLTNNSLNSIKNLKLNLLRELDISENPIKELSRNTFSGFPRLERLNIRNLNRTRSVDRDCLKSLSYLKYLRTQTWPEVPDFRLRHFLSGLPLRVVEIQMMETELTDQLHRSFSKQLRELTITGQNLHFIAADAFATIEGAELVLRIKDTQVQKFQSDIFLSLTKQMSSLTLDLRNNHINELSPSVIYGNLSWESVGTNMVSGGLQLSGNPLECDCEIAWLSLWLRRWLRESRQIHTASQSDARQLRSLASRAVCHESTAQLYHVPDRTLLNLGAPNTACQASALSAASLCHEDAQRLLTAFLAAALLVLVFNR</sequence>
<dbReference type="PANTHER" id="PTHR24366">
    <property type="entry name" value="IG(IMMUNOGLOBULIN) AND LRR(LEUCINE RICH REPEAT) DOMAINS"/>
    <property type="match status" value="1"/>
</dbReference>
<reference evidence="6 7" key="1">
    <citation type="journal article" date="2024" name="bioRxiv">
        <title>A reference genome for Trichogramma kaykai: A tiny desert-dwelling parasitoid wasp with competing sex-ratio distorters.</title>
        <authorList>
            <person name="Culotta J."/>
            <person name="Lindsey A.R."/>
        </authorList>
    </citation>
    <scope>NUCLEOTIDE SEQUENCE [LARGE SCALE GENOMIC DNA]</scope>
    <source>
        <strain evidence="6 7">KSX58</strain>
    </source>
</reference>
<keyword evidence="2 4" id="KW-0732">Signal</keyword>
<feature type="signal peptide" evidence="4">
    <location>
        <begin position="1"/>
        <end position="24"/>
    </location>
</feature>
<dbReference type="InterPro" id="IPR003591">
    <property type="entry name" value="Leu-rich_rpt_typical-subtyp"/>
</dbReference>
<dbReference type="AlphaFoldDB" id="A0ABD2XAC0"/>
<dbReference type="EMBL" id="JBJJXI010000040">
    <property type="protein sequence ID" value="KAL3402091.1"/>
    <property type="molecule type" value="Genomic_DNA"/>
</dbReference>
<keyword evidence="3" id="KW-0677">Repeat</keyword>
<comment type="caution">
    <text evidence="6">The sequence shown here is derived from an EMBL/GenBank/DDBJ whole genome shotgun (WGS) entry which is preliminary data.</text>
</comment>
<organism evidence="6 7">
    <name type="scientific">Trichogramma kaykai</name>
    <dbReference type="NCBI Taxonomy" id="54128"/>
    <lineage>
        <taxon>Eukaryota</taxon>
        <taxon>Metazoa</taxon>
        <taxon>Ecdysozoa</taxon>
        <taxon>Arthropoda</taxon>
        <taxon>Hexapoda</taxon>
        <taxon>Insecta</taxon>
        <taxon>Pterygota</taxon>
        <taxon>Neoptera</taxon>
        <taxon>Endopterygota</taxon>
        <taxon>Hymenoptera</taxon>
        <taxon>Apocrita</taxon>
        <taxon>Proctotrupomorpha</taxon>
        <taxon>Chalcidoidea</taxon>
        <taxon>Trichogrammatidae</taxon>
        <taxon>Trichogramma</taxon>
    </lineage>
</organism>
<evidence type="ECO:0000313" key="6">
    <source>
        <dbReference type="EMBL" id="KAL3402091.1"/>
    </source>
</evidence>
<dbReference type="SUPFAM" id="SSF52058">
    <property type="entry name" value="L domain-like"/>
    <property type="match status" value="2"/>
</dbReference>
<dbReference type="PANTHER" id="PTHR24366:SF96">
    <property type="entry name" value="LEUCINE RICH REPEAT CONTAINING 53"/>
    <property type="match status" value="1"/>
</dbReference>
<dbReference type="SMART" id="SM00364">
    <property type="entry name" value="LRR_BAC"/>
    <property type="match status" value="11"/>
</dbReference>
<dbReference type="InterPro" id="IPR000483">
    <property type="entry name" value="Cys-rich_flank_reg_C"/>
</dbReference>
<dbReference type="FunFam" id="3.80.10.10:FF:001164">
    <property type="entry name" value="GH01279p"/>
    <property type="match status" value="1"/>
</dbReference>
<dbReference type="Proteomes" id="UP001627154">
    <property type="component" value="Unassembled WGS sequence"/>
</dbReference>
<name>A0ABD2XAC0_9HYME</name>
<evidence type="ECO:0000256" key="2">
    <source>
        <dbReference type="ARBA" id="ARBA00022729"/>
    </source>
</evidence>
<dbReference type="SMART" id="SM00082">
    <property type="entry name" value="LRRCT"/>
    <property type="match status" value="1"/>
</dbReference>
<dbReference type="SUPFAM" id="SSF52047">
    <property type="entry name" value="RNI-like"/>
    <property type="match status" value="1"/>
</dbReference>
<keyword evidence="7" id="KW-1185">Reference proteome</keyword>
<accession>A0ABD2XAC0</accession>
<evidence type="ECO:0000256" key="1">
    <source>
        <dbReference type="ARBA" id="ARBA00022614"/>
    </source>
</evidence>